<evidence type="ECO:0000256" key="4">
    <source>
        <dbReference type="ARBA" id="ARBA00023034"/>
    </source>
</evidence>
<evidence type="ECO:0000313" key="7">
    <source>
        <dbReference type="EMBL" id="KAG5472253.1"/>
    </source>
</evidence>
<dbReference type="PROSITE" id="PS50206">
    <property type="entry name" value="RHODANESE_3"/>
    <property type="match status" value="1"/>
</dbReference>
<feature type="compositionally biased region" description="Low complexity" evidence="5">
    <location>
        <begin position="30"/>
        <end position="41"/>
    </location>
</feature>
<sequence length="865" mass="92296">MSSSETTKDAAAHAPEVEAAPTFAPPSLTAELAEGVAVAEGAPDEKMGDAESAAATAAEATSSPQSPGESKIQSALAALVQLLDSDSGNAETARRRGASLPHVQRMCMRVPQLSNVLTRSQRFQLYCLLLLDDTDGAEMQSEVGEHEDWAVYTQRALEEHVQLAEQAVALFPATLHVTADELAGLFCRLDTVTAFNFNAETSEVVLCVTYVVAGSCSTEKDVLLRTLYRLLCVLQKDFLVPAASRLYEPAAASLLRLMLQFFDPRLATHMDQQQVDAGRYMLEWSRRLLVLQSDYDAALKVLDWVFILGDPAMIPYVAHAYLITHRRSLMALSTKQELTQHLDKMRFTLPACKADAIDPGLVDGRATAPTCVWSGKSLLQNADLLYRITPLSAQRMLDFCLYPDVGLLNKTPEELQQYYAQTPSLPLERFDLASAFAKRSAAADGGKDLLPSREYIIVDCRSQESFEYVRLPTAILVGDVLGYEQEGLAEAMRRLESCRGHPLALFATGRPIVEEVNLLKVFALYLVNREAFPFVCIVPGGFKTTIPLLRNHVIDVIMSPAATAALQSATGKRGLSSIDWAQQASDTAHAISAAFSGVSDYLAKIEGMEVRQKALELRTKAQTGVAAAGSWGWGVMQRFRDSLGETRAHASAVLSAAGDKLASTQTTASASSSAAPSFTDDTGPFSVSAPSATSQRLTRVKAAAPAALAHAAASQPSQQPQQAFSLGEYSEEEDLDLITSIPTRPLRGVVVTASALPASETALSAPAAAPSSITVSTPERQYPPAPAPSLAATTMAGSREQASPPAASAPSPAAKAARTESASRIAASIDAEFDELFSDLALNPETASPPSKPTTSADADGLFGS</sequence>
<evidence type="ECO:0000256" key="5">
    <source>
        <dbReference type="SAM" id="MobiDB-lite"/>
    </source>
</evidence>
<reference evidence="8" key="2">
    <citation type="journal article" date="2021" name="Sci. Data">
        <title>Chromosome-scale genome sequencing, assembly and annotation of six genomes from subfamily Leishmaniinae.</title>
        <authorList>
            <person name="Almutairi H."/>
            <person name="Urbaniak M.D."/>
            <person name="Bates M.D."/>
            <person name="Jariyapan N."/>
            <person name="Kwakye-Nuako G."/>
            <person name="Thomaz Soccol V."/>
            <person name="Al-Salem W.S."/>
            <person name="Dillon R.J."/>
            <person name="Bates P.A."/>
            <person name="Gatherer D."/>
        </authorList>
    </citation>
    <scope>NUCLEOTIDE SEQUENCE [LARGE SCALE GENOMIC DNA]</scope>
</reference>
<feature type="compositionally biased region" description="Low complexity" evidence="5">
    <location>
        <begin position="802"/>
        <end position="816"/>
    </location>
</feature>
<dbReference type="Pfam" id="PF00566">
    <property type="entry name" value="RabGAP-TBC"/>
    <property type="match status" value="1"/>
</dbReference>
<dbReference type="RefSeq" id="XP_067176553.1">
    <property type="nucleotide sequence ID" value="XM_067321185.1"/>
</dbReference>
<accession>A0A836KNG9</accession>
<feature type="compositionally biased region" description="Low complexity" evidence="5">
    <location>
        <begin position="12"/>
        <end position="21"/>
    </location>
</feature>
<evidence type="ECO:0000256" key="1">
    <source>
        <dbReference type="ARBA" id="ARBA00004601"/>
    </source>
</evidence>
<feature type="compositionally biased region" description="Low complexity" evidence="5">
    <location>
        <begin position="761"/>
        <end position="778"/>
    </location>
</feature>
<feature type="region of interest" description="Disordered" evidence="5">
    <location>
        <begin position="667"/>
        <end position="693"/>
    </location>
</feature>
<dbReference type="InterPro" id="IPR000195">
    <property type="entry name" value="Rab-GAP-TBC_dom"/>
</dbReference>
<dbReference type="GO" id="GO:0099041">
    <property type="term" value="P:vesicle tethering to Golgi"/>
    <property type="evidence" value="ECO:0007669"/>
    <property type="project" value="TreeGrafter"/>
</dbReference>
<evidence type="ECO:0000313" key="8">
    <source>
        <dbReference type="Proteomes" id="UP000673552"/>
    </source>
</evidence>
<dbReference type="InterPro" id="IPR039755">
    <property type="entry name" value="TBC1D23"/>
</dbReference>
<keyword evidence="8" id="KW-1185">Reference proteome</keyword>
<dbReference type="InterPro" id="IPR001763">
    <property type="entry name" value="Rhodanese-like_dom"/>
</dbReference>
<feature type="region of interest" description="Disordered" evidence="5">
    <location>
        <begin position="761"/>
        <end position="823"/>
    </location>
</feature>
<feature type="region of interest" description="Disordered" evidence="5">
    <location>
        <begin position="840"/>
        <end position="865"/>
    </location>
</feature>
<dbReference type="OrthoDB" id="73307at2759"/>
<comment type="caution">
    <text evidence="7">The sequence shown here is derived from an EMBL/GenBank/DDBJ whole genome shotgun (WGS) entry which is preliminary data.</text>
</comment>
<dbReference type="SUPFAM" id="SSF47923">
    <property type="entry name" value="Ypt/Rab-GAP domain of gyp1p"/>
    <property type="match status" value="1"/>
</dbReference>
<keyword evidence="4" id="KW-0333">Golgi apparatus</keyword>
<dbReference type="Gene3D" id="1.10.472.80">
    <property type="entry name" value="Ypt/Rab-GAP domain of gyp1p, domain 3"/>
    <property type="match status" value="1"/>
</dbReference>
<feature type="region of interest" description="Disordered" evidence="5">
    <location>
        <begin position="1"/>
        <end position="71"/>
    </location>
</feature>
<dbReference type="AlphaFoldDB" id="A0A836KNG9"/>
<name>A0A836KNG9_9TRYP</name>
<keyword evidence="3" id="KW-0217">Developmental protein</keyword>
<organism evidence="7 8">
    <name type="scientific">Leishmania martiniquensis</name>
    <dbReference type="NCBI Taxonomy" id="1580590"/>
    <lineage>
        <taxon>Eukaryota</taxon>
        <taxon>Discoba</taxon>
        <taxon>Euglenozoa</taxon>
        <taxon>Kinetoplastea</taxon>
        <taxon>Metakinetoplastina</taxon>
        <taxon>Trypanosomatida</taxon>
        <taxon>Trypanosomatidae</taxon>
        <taxon>Leishmaniinae</taxon>
        <taxon>Leishmania</taxon>
    </lineage>
</organism>
<dbReference type="InterPro" id="IPR035969">
    <property type="entry name" value="Rab-GAP_TBC_sf"/>
</dbReference>
<dbReference type="EMBL" id="JAFEUZ010000030">
    <property type="protein sequence ID" value="KAG5472253.1"/>
    <property type="molecule type" value="Genomic_DNA"/>
</dbReference>
<reference evidence="8" key="1">
    <citation type="journal article" date="2021" name="Microbiol. Resour. Announc.">
        <title>LGAAP: Leishmaniinae Genome Assembly and Annotation Pipeline.</title>
        <authorList>
            <person name="Almutairi H."/>
            <person name="Urbaniak M.D."/>
            <person name="Bates M.D."/>
            <person name="Jariyapan N."/>
            <person name="Kwakye-Nuako G."/>
            <person name="Thomaz-Soccol V."/>
            <person name="Al-Salem W.S."/>
            <person name="Dillon R.J."/>
            <person name="Bates P.A."/>
            <person name="Gatherer D."/>
        </authorList>
    </citation>
    <scope>NUCLEOTIDE SEQUENCE [LARGE SCALE GENOMIC DNA]</scope>
</reference>
<feature type="domain" description="Rhodanese" evidence="6">
    <location>
        <begin position="451"/>
        <end position="554"/>
    </location>
</feature>
<feature type="compositionally biased region" description="Polar residues" evidence="5">
    <location>
        <begin position="845"/>
        <end position="857"/>
    </location>
</feature>
<protein>
    <recommendedName>
        <fullName evidence="2">TBC1 domain family member 23</fullName>
    </recommendedName>
</protein>
<gene>
    <name evidence="7" type="ORF">LSCM1_03652</name>
</gene>
<evidence type="ECO:0000256" key="3">
    <source>
        <dbReference type="ARBA" id="ARBA00022473"/>
    </source>
</evidence>
<dbReference type="GO" id="GO:0005802">
    <property type="term" value="C:trans-Golgi network"/>
    <property type="evidence" value="ECO:0007669"/>
    <property type="project" value="TreeGrafter"/>
</dbReference>
<dbReference type="KEGG" id="lmat:92513697"/>
<dbReference type="GO" id="GO:0042147">
    <property type="term" value="P:retrograde transport, endosome to Golgi"/>
    <property type="evidence" value="ECO:0007669"/>
    <property type="project" value="InterPro"/>
</dbReference>
<proteinExistence type="predicted"/>
<feature type="compositionally biased region" description="Basic and acidic residues" evidence="5">
    <location>
        <begin position="1"/>
        <end position="11"/>
    </location>
</feature>
<comment type="subcellular location">
    <subcellularLocation>
        <location evidence="1">Golgi apparatus</location>
        <location evidence="1">trans-Golgi network</location>
    </subcellularLocation>
</comment>
<evidence type="ECO:0000256" key="2">
    <source>
        <dbReference type="ARBA" id="ARBA00014207"/>
    </source>
</evidence>
<dbReference type="PANTHER" id="PTHR13297">
    <property type="entry name" value="TBC1 DOMAIN FAMILY MEMBER 23-RELATED"/>
    <property type="match status" value="1"/>
</dbReference>
<dbReference type="GO" id="GO:0005829">
    <property type="term" value="C:cytosol"/>
    <property type="evidence" value="ECO:0007669"/>
    <property type="project" value="GOC"/>
</dbReference>
<dbReference type="Proteomes" id="UP000673552">
    <property type="component" value="Unassembled WGS sequence"/>
</dbReference>
<evidence type="ECO:0000259" key="6">
    <source>
        <dbReference type="PROSITE" id="PS50206"/>
    </source>
</evidence>
<dbReference type="PANTHER" id="PTHR13297:SF5">
    <property type="entry name" value="TBC1 DOMAIN FAMILY MEMBER 23"/>
    <property type="match status" value="1"/>
</dbReference>
<feature type="compositionally biased region" description="Low complexity" evidence="5">
    <location>
        <begin position="50"/>
        <end position="63"/>
    </location>
</feature>
<dbReference type="GeneID" id="92513697"/>